<evidence type="ECO:0000313" key="2">
    <source>
        <dbReference type="EnsemblPlants" id="OGLUM11G12610.2"/>
    </source>
</evidence>
<dbReference type="STRING" id="40148.A0A0E0BIX1"/>
<protein>
    <submittedName>
        <fullName evidence="2">Uncharacterized protein</fullName>
    </submittedName>
</protein>
<dbReference type="AlphaFoldDB" id="A0A0E0BIX1"/>
<accession>A0A0E0BIX1</accession>
<feature type="region of interest" description="Disordered" evidence="1">
    <location>
        <begin position="202"/>
        <end position="223"/>
    </location>
</feature>
<keyword evidence="3" id="KW-1185">Reference proteome</keyword>
<dbReference type="Gramene" id="OGLUM11G12610.2">
    <property type="protein sequence ID" value="OGLUM11G12610.2"/>
    <property type="gene ID" value="OGLUM11G12610"/>
</dbReference>
<evidence type="ECO:0000256" key="1">
    <source>
        <dbReference type="SAM" id="MobiDB-lite"/>
    </source>
</evidence>
<dbReference type="EnsemblPlants" id="OGLUM11G12610.2">
    <property type="protein sequence ID" value="OGLUM11G12610.2"/>
    <property type="gene ID" value="OGLUM11G12610"/>
</dbReference>
<feature type="compositionally biased region" description="Pro residues" evidence="1">
    <location>
        <begin position="132"/>
        <end position="145"/>
    </location>
</feature>
<sequence>MASTVLSFTELSLWVLRLESDNGSCCKVALFSVDYSLRECYGTSSRHASPCCREPKRRYSLLKISSMESNMRYLFMFHALQNVHTDGSEEFEPNDLDQQSIEELMAENNLKKLTFARKDFKTEDDSVCRASLPPPSASTPPPTGPPSSSHMGIGSHTAEVIDNKECDTAGGEGRMLHPYHRLPVGSLLPLHPLDLAEGRVPLPPAAPPRVPSPTASPSAGSGGVVGTTATRLFPATVTTIIREW</sequence>
<reference evidence="2" key="1">
    <citation type="submission" date="2015-04" db="UniProtKB">
        <authorList>
            <consortium name="EnsemblPlants"/>
        </authorList>
    </citation>
    <scope>IDENTIFICATION</scope>
</reference>
<dbReference type="Proteomes" id="UP000026961">
    <property type="component" value="Chromosome 11"/>
</dbReference>
<name>A0A0E0BIX1_9ORYZ</name>
<evidence type="ECO:0000313" key="3">
    <source>
        <dbReference type="Proteomes" id="UP000026961"/>
    </source>
</evidence>
<proteinExistence type="predicted"/>
<feature type="compositionally biased region" description="Pro residues" evidence="1">
    <location>
        <begin position="202"/>
        <end position="211"/>
    </location>
</feature>
<reference evidence="2" key="2">
    <citation type="submission" date="2018-05" db="EMBL/GenBank/DDBJ databases">
        <title>OgluRS3 (Oryza glumaepatula Reference Sequence Version 3).</title>
        <authorList>
            <person name="Zhang J."/>
            <person name="Kudrna D."/>
            <person name="Lee S."/>
            <person name="Talag J."/>
            <person name="Welchert J."/>
            <person name="Wing R.A."/>
        </authorList>
    </citation>
    <scope>NUCLEOTIDE SEQUENCE [LARGE SCALE GENOMIC DNA]</scope>
</reference>
<feature type="region of interest" description="Disordered" evidence="1">
    <location>
        <begin position="125"/>
        <end position="154"/>
    </location>
</feature>
<organism evidence="2">
    <name type="scientific">Oryza glumipatula</name>
    <dbReference type="NCBI Taxonomy" id="40148"/>
    <lineage>
        <taxon>Eukaryota</taxon>
        <taxon>Viridiplantae</taxon>
        <taxon>Streptophyta</taxon>
        <taxon>Embryophyta</taxon>
        <taxon>Tracheophyta</taxon>
        <taxon>Spermatophyta</taxon>
        <taxon>Magnoliopsida</taxon>
        <taxon>Liliopsida</taxon>
        <taxon>Poales</taxon>
        <taxon>Poaceae</taxon>
        <taxon>BOP clade</taxon>
        <taxon>Oryzoideae</taxon>
        <taxon>Oryzeae</taxon>
        <taxon>Oryzinae</taxon>
        <taxon>Oryza</taxon>
    </lineage>
</organism>